<dbReference type="GO" id="GO:0004540">
    <property type="term" value="F:RNA nuclease activity"/>
    <property type="evidence" value="ECO:0007669"/>
    <property type="project" value="InterPro"/>
</dbReference>
<reference evidence="7" key="1">
    <citation type="submission" date="2020-05" db="EMBL/GenBank/DDBJ databases">
        <authorList>
            <person name="Chiriac C."/>
            <person name="Salcher M."/>
            <person name="Ghai R."/>
            <person name="Kavagutti S V."/>
        </authorList>
    </citation>
    <scope>NUCLEOTIDE SEQUENCE</scope>
</reference>
<dbReference type="GO" id="GO:0046872">
    <property type="term" value="F:metal ion binding"/>
    <property type="evidence" value="ECO:0007669"/>
    <property type="project" value="UniProtKB-KW"/>
</dbReference>
<dbReference type="AlphaFoldDB" id="A0A6J7AS11"/>
<dbReference type="SUPFAM" id="SSF88723">
    <property type="entry name" value="PIN domain-like"/>
    <property type="match status" value="1"/>
</dbReference>
<proteinExistence type="inferred from homology"/>
<organism evidence="7">
    <name type="scientific">freshwater metagenome</name>
    <dbReference type="NCBI Taxonomy" id="449393"/>
    <lineage>
        <taxon>unclassified sequences</taxon>
        <taxon>metagenomes</taxon>
        <taxon>ecological metagenomes</taxon>
    </lineage>
</organism>
<dbReference type="EMBL" id="CAFABK010000151">
    <property type="protein sequence ID" value="CAB4835781.1"/>
    <property type="molecule type" value="Genomic_DNA"/>
</dbReference>
<dbReference type="HAMAP" id="MF_00265">
    <property type="entry name" value="VapC_Nob1"/>
    <property type="match status" value="1"/>
</dbReference>
<name>A0A6J7AS11_9ZZZZ</name>
<evidence type="ECO:0000313" key="8">
    <source>
        <dbReference type="EMBL" id="CAB5013210.1"/>
    </source>
</evidence>
<dbReference type="Pfam" id="PF01850">
    <property type="entry name" value="PIN"/>
    <property type="match status" value="1"/>
</dbReference>
<dbReference type="EMBL" id="CAFBPA010000187">
    <property type="protein sequence ID" value="CAB5013210.1"/>
    <property type="molecule type" value="Genomic_DNA"/>
</dbReference>
<dbReference type="InterPro" id="IPR002716">
    <property type="entry name" value="PIN_dom"/>
</dbReference>
<evidence type="ECO:0000256" key="4">
    <source>
        <dbReference type="ARBA" id="ARBA00022801"/>
    </source>
</evidence>
<evidence type="ECO:0000256" key="2">
    <source>
        <dbReference type="ARBA" id="ARBA00022722"/>
    </source>
</evidence>
<protein>
    <submittedName>
        <fullName evidence="7">Unannotated protein</fullName>
    </submittedName>
</protein>
<sequence length="136" mass="14777">MIILDTGAMFSYLVASDPHHEAVASIFAANSEGFVLSPFVIAELDYFVLTRLGVRTELAFLADIASGAYELPVLSAADLIACAGVIDKYADQRVGVTDASLVVLAERYQTRRICTLDHRYFGVMRGTDGTPFELLP</sequence>
<evidence type="ECO:0000313" key="6">
    <source>
        <dbReference type="EMBL" id="CAB4682162.1"/>
    </source>
</evidence>
<dbReference type="EMBL" id="CAFBPJ010000258">
    <property type="protein sequence ID" value="CAB5030856.1"/>
    <property type="molecule type" value="Genomic_DNA"/>
</dbReference>
<dbReference type="EMBL" id="CAEZWW010000182">
    <property type="protein sequence ID" value="CAB4682162.1"/>
    <property type="molecule type" value="Genomic_DNA"/>
</dbReference>
<keyword evidence="3" id="KW-0479">Metal-binding</keyword>
<accession>A0A6J7AS11</accession>
<dbReference type="Gene3D" id="3.40.50.1010">
    <property type="entry name" value="5'-nuclease"/>
    <property type="match status" value="1"/>
</dbReference>
<evidence type="ECO:0000259" key="5">
    <source>
        <dbReference type="Pfam" id="PF01850"/>
    </source>
</evidence>
<keyword evidence="1" id="KW-1277">Toxin-antitoxin system</keyword>
<evidence type="ECO:0000256" key="1">
    <source>
        <dbReference type="ARBA" id="ARBA00022649"/>
    </source>
</evidence>
<feature type="domain" description="PIN" evidence="5">
    <location>
        <begin position="2"/>
        <end position="119"/>
    </location>
</feature>
<keyword evidence="2" id="KW-0540">Nuclease</keyword>
<evidence type="ECO:0000313" key="9">
    <source>
        <dbReference type="EMBL" id="CAB5030856.1"/>
    </source>
</evidence>
<dbReference type="InterPro" id="IPR022907">
    <property type="entry name" value="VapC_family"/>
</dbReference>
<dbReference type="GO" id="GO:0016787">
    <property type="term" value="F:hydrolase activity"/>
    <property type="evidence" value="ECO:0007669"/>
    <property type="project" value="UniProtKB-KW"/>
</dbReference>
<evidence type="ECO:0000256" key="3">
    <source>
        <dbReference type="ARBA" id="ARBA00022723"/>
    </source>
</evidence>
<evidence type="ECO:0000313" key="7">
    <source>
        <dbReference type="EMBL" id="CAB4835781.1"/>
    </source>
</evidence>
<keyword evidence="4" id="KW-0378">Hydrolase</keyword>
<gene>
    <name evidence="6" type="ORF">UFOPK2310_01296</name>
    <name evidence="7" type="ORF">UFOPK3204_01839</name>
    <name evidence="8" type="ORF">UFOPK4043_01165</name>
    <name evidence="9" type="ORF">UFOPK4092_01605</name>
</gene>
<dbReference type="InterPro" id="IPR029060">
    <property type="entry name" value="PIN-like_dom_sf"/>
</dbReference>